<sequence>MTIEDIKGATSCIYIAAQGTTWSALIVMVLGLMLPPEVQVKARRIMDVVDGRDRLPTFEDRPRLYSTQSFKRRCDGCLGYRIPAGSLQGGLGESHRVGQFGFGRRLCIGKHLAEANLWILTALLLSTTTVGKPLDDDGNEIEQTMKMMSGLASRRERFDRRFLPRDDKALSVLRPTMPASGECWDKGP</sequence>
<evidence type="ECO:0000313" key="8">
    <source>
        <dbReference type="Proteomes" id="UP000562929"/>
    </source>
</evidence>
<keyword evidence="5" id="KW-0503">Monooxygenase</keyword>
<feature type="transmembrane region" description="Helical" evidence="6">
    <location>
        <begin position="12"/>
        <end position="34"/>
    </location>
</feature>
<evidence type="ECO:0000256" key="1">
    <source>
        <dbReference type="ARBA" id="ARBA00010617"/>
    </source>
</evidence>
<dbReference type="InterPro" id="IPR036396">
    <property type="entry name" value="Cyt_P450_sf"/>
</dbReference>
<dbReference type="InterPro" id="IPR017972">
    <property type="entry name" value="Cyt_P450_CS"/>
</dbReference>
<dbReference type="SUPFAM" id="SSF48264">
    <property type="entry name" value="Cytochrome P450"/>
    <property type="match status" value="1"/>
</dbReference>
<dbReference type="PROSITE" id="PS00086">
    <property type="entry name" value="CYTOCHROME_P450"/>
    <property type="match status" value="1"/>
</dbReference>
<dbReference type="Gene3D" id="1.10.630.10">
    <property type="entry name" value="Cytochrome P450"/>
    <property type="match status" value="2"/>
</dbReference>
<keyword evidence="5" id="KW-0349">Heme</keyword>
<comment type="similarity">
    <text evidence="1 5">Belongs to the cytochrome P450 family.</text>
</comment>
<accession>A0A8H4QD06</accession>
<keyword evidence="4 5" id="KW-0408">Iron</keyword>
<evidence type="ECO:0000256" key="3">
    <source>
        <dbReference type="ARBA" id="ARBA00023002"/>
    </source>
</evidence>
<proteinExistence type="inferred from homology"/>
<reference evidence="7 8" key="1">
    <citation type="journal article" date="2020" name="G3 (Bethesda)">
        <title>Genetic Underpinnings of Host Manipulation by Ophiocordyceps as Revealed by Comparative Transcriptomics.</title>
        <authorList>
            <person name="Will I."/>
            <person name="Das B."/>
            <person name="Trinh T."/>
            <person name="Brachmann A."/>
            <person name="Ohm R.A."/>
            <person name="de Bekker C."/>
        </authorList>
    </citation>
    <scope>NUCLEOTIDE SEQUENCE [LARGE SCALE GENOMIC DNA]</scope>
    <source>
        <strain evidence="7 8">EC05</strain>
    </source>
</reference>
<keyword evidence="8" id="KW-1185">Reference proteome</keyword>
<dbReference type="GO" id="GO:0020037">
    <property type="term" value="F:heme binding"/>
    <property type="evidence" value="ECO:0007669"/>
    <property type="project" value="InterPro"/>
</dbReference>
<evidence type="ECO:0000256" key="2">
    <source>
        <dbReference type="ARBA" id="ARBA00022723"/>
    </source>
</evidence>
<keyword evidence="6" id="KW-0812">Transmembrane</keyword>
<keyword evidence="2 5" id="KW-0479">Metal-binding</keyword>
<evidence type="ECO:0000256" key="4">
    <source>
        <dbReference type="ARBA" id="ARBA00023004"/>
    </source>
</evidence>
<protein>
    <submittedName>
        <fullName evidence="7">Cytochrome P450</fullName>
    </submittedName>
</protein>
<organism evidence="7 8">
    <name type="scientific">Ophiocordyceps camponoti-floridani</name>
    <dbReference type="NCBI Taxonomy" id="2030778"/>
    <lineage>
        <taxon>Eukaryota</taxon>
        <taxon>Fungi</taxon>
        <taxon>Dikarya</taxon>
        <taxon>Ascomycota</taxon>
        <taxon>Pezizomycotina</taxon>
        <taxon>Sordariomycetes</taxon>
        <taxon>Hypocreomycetidae</taxon>
        <taxon>Hypocreales</taxon>
        <taxon>Ophiocordycipitaceae</taxon>
        <taxon>Ophiocordyceps</taxon>
    </lineage>
</organism>
<dbReference type="GO" id="GO:0016705">
    <property type="term" value="F:oxidoreductase activity, acting on paired donors, with incorporation or reduction of molecular oxygen"/>
    <property type="evidence" value="ECO:0007669"/>
    <property type="project" value="InterPro"/>
</dbReference>
<gene>
    <name evidence="7" type="ORF">GQ602_000830</name>
</gene>
<dbReference type="OrthoDB" id="1103324at2759"/>
<comment type="caution">
    <text evidence="7">The sequence shown here is derived from an EMBL/GenBank/DDBJ whole genome shotgun (WGS) entry which is preliminary data.</text>
</comment>
<keyword evidence="6" id="KW-0472">Membrane</keyword>
<evidence type="ECO:0000256" key="5">
    <source>
        <dbReference type="RuleBase" id="RU000461"/>
    </source>
</evidence>
<keyword evidence="6" id="KW-1133">Transmembrane helix</keyword>
<evidence type="ECO:0000313" key="7">
    <source>
        <dbReference type="EMBL" id="KAF4595217.1"/>
    </source>
</evidence>
<name>A0A8H4QD06_9HYPO</name>
<dbReference type="PANTHER" id="PTHR46300:SF5">
    <property type="entry name" value="CYTOCHROME P450"/>
    <property type="match status" value="1"/>
</dbReference>
<dbReference type="EMBL" id="JAACLJ010000001">
    <property type="protein sequence ID" value="KAF4595217.1"/>
    <property type="molecule type" value="Genomic_DNA"/>
</dbReference>
<evidence type="ECO:0000256" key="6">
    <source>
        <dbReference type="SAM" id="Phobius"/>
    </source>
</evidence>
<dbReference type="GO" id="GO:0004497">
    <property type="term" value="F:monooxygenase activity"/>
    <property type="evidence" value="ECO:0007669"/>
    <property type="project" value="UniProtKB-KW"/>
</dbReference>
<dbReference type="AlphaFoldDB" id="A0A8H4QD06"/>
<keyword evidence="3 5" id="KW-0560">Oxidoreductase</keyword>
<dbReference type="GO" id="GO:0005506">
    <property type="term" value="F:iron ion binding"/>
    <property type="evidence" value="ECO:0007669"/>
    <property type="project" value="InterPro"/>
</dbReference>
<dbReference type="PANTHER" id="PTHR46300">
    <property type="entry name" value="P450, PUTATIVE (EUROFUNG)-RELATED-RELATED"/>
    <property type="match status" value="1"/>
</dbReference>
<dbReference type="InterPro" id="IPR050364">
    <property type="entry name" value="Cytochrome_P450_fung"/>
</dbReference>
<dbReference type="Pfam" id="PF00067">
    <property type="entry name" value="p450"/>
    <property type="match status" value="1"/>
</dbReference>
<dbReference type="Proteomes" id="UP000562929">
    <property type="component" value="Unassembled WGS sequence"/>
</dbReference>
<dbReference type="InterPro" id="IPR001128">
    <property type="entry name" value="Cyt_P450"/>
</dbReference>